<dbReference type="PANTHER" id="PTHR30185:SF15">
    <property type="entry name" value="CRYPTIC BETA-GLUCOSIDE BGL OPERON ANTITERMINATOR"/>
    <property type="match status" value="1"/>
</dbReference>
<dbReference type="EMBL" id="AJAT01000017">
    <property type="protein sequence ID" value="EOL42065.1"/>
    <property type="molecule type" value="Genomic_DNA"/>
</dbReference>
<name>R3WJK9_9ENTE</name>
<dbReference type="InterPro" id="IPR050661">
    <property type="entry name" value="BglG_antiterminators"/>
</dbReference>
<organism evidence="3 4">
    <name type="scientific">Enterococcus phoeniculicola ATCC BAA-412</name>
    <dbReference type="NCBI Taxonomy" id="1158610"/>
    <lineage>
        <taxon>Bacteria</taxon>
        <taxon>Bacillati</taxon>
        <taxon>Bacillota</taxon>
        <taxon>Bacilli</taxon>
        <taxon>Lactobacillales</taxon>
        <taxon>Enterococcaceae</taxon>
        <taxon>Enterococcus</taxon>
    </lineage>
</organism>
<dbReference type="STRING" id="154621.RV11_GL003442"/>
<dbReference type="InterPro" id="IPR011608">
    <property type="entry name" value="PRD"/>
</dbReference>
<dbReference type="eggNOG" id="COG3711">
    <property type="taxonomic scope" value="Bacteria"/>
</dbReference>
<dbReference type="HOGENOM" id="CLU_078802_0_0_9"/>
<dbReference type="GO" id="GO:0006355">
    <property type="term" value="P:regulation of DNA-templated transcription"/>
    <property type="evidence" value="ECO:0007669"/>
    <property type="project" value="InterPro"/>
</dbReference>
<feature type="domain" description="PRD" evidence="2">
    <location>
        <begin position="171"/>
        <end position="281"/>
    </location>
</feature>
<dbReference type="Pfam" id="PF00874">
    <property type="entry name" value="PRD"/>
    <property type="match status" value="2"/>
</dbReference>
<proteinExistence type="predicted"/>
<protein>
    <submittedName>
        <fullName evidence="3">BglG family transcriptional antiterminator</fullName>
    </submittedName>
</protein>
<evidence type="ECO:0000256" key="1">
    <source>
        <dbReference type="ARBA" id="ARBA00022737"/>
    </source>
</evidence>
<dbReference type="OrthoDB" id="9813552at2"/>
<evidence type="ECO:0000313" key="4">
    <source>
        <dbReference type="Proteomes" id="UP000013785"/>
    </source>
</evidence>
<gene>
    <name evidence="3" type="ORF">UC3_02413</name>
</gene>
<comment type="caution">
    <text evidence="3">The sequence shown here is derived from an EMBL/GenBank/DDBJ whole genome shotgun (WGS) entry which is preliminary data.</text>
</comment>
<dbReference type="AlphaFoldDB" id="R3WJK9"/>
<feature type="domain" description="PRD" evidence="2">
    <location>
        <begin position="65"/>
        <end position="170"/>
    </location>
</feature>
<keyword evidence="1" id="KW-0677">Repeat</keyword>
<dbReference type="PANTHER" id="PTHR30185">
    <property type="entry name" value="CRYPTIC BETA-GLUCOSIDE BGL OPERON ANTITERMINATOR"/>
    <property type="match status" value="1"/>
</dbReference>
<evidence type="ECO:0000313" key="3">
    <source>
        <dbReference type="EMBL" id="EOL42065.1"/>
    </source>
</evidence>
<dbReference type="Pfam" id="PF03123">
    <property type="entry name" value="CAT_RBD"/>
    <property type="match status" value="1"/>
</dbReference>
<dbReference type="NCBIfam" id="NF046042">
    <property type="entry name" value="LicT"/>
    <property type="match status" value="1"/>
</dbReference>
<dbReference type="InterPro" id="IPR004341">
    <property type="entry name" value="CAT_RNA-bd_dom"/>
</dbReference>
<sequence>MIIEKIYNNNVVLSKNKDGDEIIFMGRGLAFQKKTGDSLDEDKIEKEFILKDSSTAGQFQQLLADVPSDEIDLVKQIVDMAEEKLSVALSPNIYVTLTDHIHYALQRSKEDVLIPNPLLFEIKKFYGKEFKVAKEALTLIEKQMGILFPDDEAGFIAFHFVNSEQANGNMEVTMTATTMVRDILSIISRFFGILFNEESLNYQRIVTHLQFFAQRYLRNETQEEVDVFLYELIQSKYPQAFQCVLRINDFLVKTQQKPIEKSEQIYLTIHVQRVVGETQHFSQS</sequence>
<reference evidence="3 4" key="1">
    <citation type="submission" date="2013-02" db="EMBL/GenBank/DDBJ databases">
        <title>The Genome Sequence of Enterococcus phoeniculicola BAA-412.</title>
        <authorList>
            <consortium name="The Broad Institute Genome Sequencing Platform"/>
            <consortium name="The Broad Institute Genome Sequencing Center for Infectious Disease"/>
            <person name="Earl A.M."/>
            <person name="Gilmore M.S."/>
            <person name="Lebreton F."/>
            <person name="Walker B."/>
            <person name="Young S.K."/>
            <person name="Zeng Q."/>
            <person name="Gargeya S."/>
            <person name="Fitzgerald M."/>
            <person name="Haas B."/>
            <person name="Abouelleil A."/>
            <person name="Alvarado L."/>
            <person name="Arachchi H.M."/>
            <person name="Berlin A.M."/>
            <person name="Chapman S.B."/>
            <person name="Dewar J."/>
            <person name="Goldberg J."/>
            <person name="Griggs A."/>
            <person name="Gujja S."/>
            <person name="Hansen M."/>
            <person name="Howarth C."/>
            <person name="Imamovic A."/>
            <person name="Larimer J."/>
            <person name="McCowan C."/>
            <person name="Murphy C."/>
            <person name="Neiman D."/>
            <person name="Pearson M."/>
            <person name="Priest M."/>
            <person name="Roberts A."/>
            <person name="Saif S."/>
            <person name="Shea T."/>
            <person name="Sisk P."/>
            <person name="Sykes S."/>
            <person name="Wortman J."/>
            <person name="Nusbaum C."/>
            <person name="Birren B."/>
        </authorList>
    </citation>
    <scope>NUCLEOTIDE SEQUENCE [LARGE SCALE GENOMIC DNA]</scope>
    <source>
        <strain evidence="3 4">ATCC BAA-412</strain>
    </source>
</reference>
<dbReference type="PROSITE" id="PS51372">
    <property type="entry name" value="PRD_2"/>
    <property type="match status" value="2"/>
</dbReference>
<dbReference type="RefSeq" id="WP_010769057.1">
    <property type="nucleotide sequence ID" value="NZ_ASWE01000001.1"/>
</dbReference>
<dbReference type="InterPro" id="IPR036650">
    <property type="entry name" value="CAT_RNA-bd_dom_sf"/>
</dbReference>
<dbReference type="SMART" id="SM01061">
    <property type="entry name" value="CAT_RBD"/>
    <property type="match status" value="1"/>
</dbReference>
<dbReference type="Proteomes" id="UP000013785">
    <property type="component" value="Unassembled WGS sequence"/>
</dbReference>
<dbReference type="SUPFAM" id="SSF63520">
    <property type="entry name" value="PTS-regulatory domain, PRD"/>
    <property type="match status" value="2"/>
</dbReference>
<dbReference type="Gene3D" id="1.10.1790.10">
    <property type="entry name" value="PRD domain"/>
    <property type="match status" value="2"/>
</dbReference>
<dbReference type="Gene3D" id="2.30.24.10">
    <property type="entry name" value="CAT RNA-binding domain"/>
    <property type="match status" value="1"/>
</dbReference>
<dbReference type="GO" id="GO:0003723">
    <property type="term" value="F:RNA binding"/>
    <property type="evidence" value="ECO:0007669"/>
    <property type="project" value="InterPro"/>
</dbReference>
<evidence type="ECO:0000259" key="2">
    <source>
        <dbReference type="PROSITE" id="PS51372"/>
    </source>
</evidence>
<dbReference type="SUPFAM" id="SSF50151">
    <property type="entry name" value="SacY-like RNA-binding domain"/>
    <property type="match status" value="1"/>
</dbReference>
<keyword evidence="4" id="KW-1185">Reference proteome</keyword>
<dbReference type="InterPro" id="IPR036634">
    <property type="entry name" value="PRD_sf"/>
</dbReference>
<accession>R3WJK9</accession>
<dbReference type="PATRIC" id="fig|1158610.3.peg.2389"/>